<sequence length="347" mass="39879">MGFDKNAGSNYVYPNSTDKYPFREYQYKICKEAFFQNTLVVLPDGLGKSFIASVVMYNIYRWYPMSKVIFLSASKSILKGQMEACWNIMNIPKGDCVEITGKSPSARVDIWKKYRVIFGTPRQILSDFREVNSLPFLRIKLLVITEAHKARGSNNPFAHIIDILHGQNEYFRILAHTSVIGKKTSEIAEVVRHLRISHVEIRQENSPDIAEYVRKNTIKPLEVEINEEFRTIKDEFLTSIDPFLRTLLANVNVPGTLSKSRLITAKKKFTEASMTEKHTNYAHVISTFDICIDLYHAVELLDDYGIVSFINYLESEVLMESPKAGDEKLREFIEKLKGTFPKMLIAQ</sequence>
<keyword evidence="4" id="KW-0067">ATP-binding</keyword>
<dbReference type="InterPro" id="IPR014001">
    <property type="entry name" value="Helicase_ATP-bd"/>
</dbReference>
<evidence type="ECO:0000313" key="6">
    <source>
        <dbReference type="Proteomes" id="UP000092462"/>
    </source>
</evidence>
<keyword evidence="2" id="KW-0378">Hydrolase</keyword>
<dbReference type="Gene3D" id="1.20.1320.20">
    <property type="entry name" value="hef helicase domain"/>
    <property type="match status" value="1"/>
</dbReference>
<dbReference type="PANTHER" id="PTHR14025:SF20">
    <property type="entry name" value="FANCONI ANEMIA GROUP M PROTEIN"/>
    <property type="match status" value="1"/>
</dbReference>
<dbReference type="EMBL" id="AJVK01013958">
    <property type="status" value="NOT_ANNOTATED_CDS"/>
    <property type="molecule type" value="Genomic_DNA"/>
</dbReference>
<dbReference type="GO" id="GO:0045003">
    <property type="term" value="P:double-strand break repair via synthesis-dependent strand annealing"/>
    <property type="evidence" value="ECO:0007669"/>
    <property type="project" value="TreeGrafter"/>
</dbReference>
<evidence type="ECO:0000256" key="1">
    <source>
        <dbReference type="ARBA" id="ARBA00022741"/>
    </source>
</evidence>
<dbReference type="GO" id="GO:0005524">
    <property type="term" value="F:ATP binding"/>
    <property type="evidence" value="ECO:0007669"/>
    <property type="project" value="UniProtKB-KW"/>
</dbReference>
<dbReference type="AlphaFoldDB" id="A0A1B0DCA3"/>
<dbReference type="EnsemblMetazoa" id="PPAI005442-RA">
    <property type="protein sequence ID" value="PPAI005442-PA"/>
    <property type="gene ID" value="PPAI005442"/>
</dbReference>
<dbReference type="VEuPathDB" id="VectorBase:PPAPM1_002395"/>
<proteinExistence type="predicted"/>
<dbReference type="Gene3D" id="3.40.50.300">
    <property type="entry name" value="P-loop containing nucleotide triphosphate hydrolases"/>
    <property type="match status" value="1"/>
</dbReference>
<dbReference type="VEuPathDB" id="VectorBase:PPAI005442"/>
<dbReference type="InterPro" id="IPR011545">
    <property type="entry name" value="DEAD/DEAH_box_helicase_dom"/>
</dbReference>
<dbReference type="InterPro" id="IPR039686">
    <property type="entry name" value="FANCM/Mph1-like_ID"/>
</dbReference>
<evidence type="ECO:0000313" key="5">
    <source>
        <dbReference type="EnsemblMetazoa" id="PPAI005442-PA"/>
    </source>
</evidence>
<keyword evidence="1" id="KW-0547">Nucleotide-binding</keyword>
<dbReference type="GO" id="GO:0009378">
    <property type="term" value="F:four-way junction helicase activity"/>
    <property type="evidence" value="ECO:0007669"/>
    <property type="project" value="TreeGrafter"/>
</dbReference>
<dbReference type="GO" id="GO:0036297">
    <property type="term" value="P:interstrand cross-link repair"/>
    <property type="evidence" value="ECO:0007669"/>
    <property type="project" value="TreeGrafter"/>
</dbReference>
<name>A0A1B0DCA3_PHLPP</name>
<dbReference type="SUPFAM" id="SSF52540">
    <property type="entry name" value="P-loop containing nucleoside triphosphate hydrolases"/>
    <property type="match status" value="1"/>
</dbReference>
<accession>A0A1B0DCA3</accession>
<dbReference type="GO" id="GO:0016787">
    <property type="term" value="F:hydrolase activity"/>
    <property type="evidence" value="ECO:0007669"/>
    <property type="project" value="UniProtKB-KW"/>
</dbReference>
<evidence type="ECO:0000256" key="3">
    <source>
        <dbReference type="ARBA" id="ARBA00022806"/>
    </source>
</evidence>
<dbReference type="CDD" id="cd12091">
    <property type="entry name" value="FANCM_ID"/>
    <property type="match status" value="1"/>
</dbReference>
<dbReference type="Pfam" id="PF00270">
    <property type="entry name" value="DEAD"/>
    <property type="match status" value="1"/>
</dbReference>
<evidence type="ECO:0000256" key="2">
    <source>
        <dbReference type="ARBA" id="ARBA00022801"/>
    </source>
</evidence>
<organism evidence="5 6">
    <name type="scientific">Phlebotomus papatasi</name>
    <name type="common">Sandfly</name>
    <dbReference type="NCBI Taxonomy" id="29031"/>
    <lineage>
        <taxon>Eukaryota</taxon>
        <taxon>Metazoa</taxon>
        <taxon>Ecdysozoa</taxon>
        <taxon>Arthropoda</taxon>
        <taxon>Hexapoda</taxon>
        <taxon>Insecta</taxon>
        <taxon>Pterygota</taxon>
        <taxon>Neoptera</taxon>
        <taxon>Endopterygota</taxon>
        <taxon>Diptera</taxon>
        <taxon>Nematocera</taxon>
        <taxon>Psychodoidea</taxon>
        <taxon>Psychodidae</taxon>
        <taxon>Phlebotomus</taxon>
        <taxon>Phlebotomus</taxon>
    </lineage>
</organism>
<dbReference type="PROSITE" id="PS51192">
    <property type="entry name" value="HELICASE_ATP_BIND_1"/>
    <property type="match status" value="1"/>
</dbReference>
<dbReference type="InterPro" id="IPR027417">
    <property type="entry name" value="P-loop_NTPase"/>
</dbReference>
<keyword evidence="3" id="KW-0347">Helicase</keyword>
<dbReference type="Proteomes" id="UP000092462">
    <property type="component" value="Unassembled WGS sequence"/>
</dbReference>
<keyword evidence="6" id="KW-1185">Reference proteome</keyword>
<dbReference type="PANTHER" id="PTHR14025">
    <property type="entry name" value="FANCONI ANEMIA GROUP M FANCM FAMILY MEMBER"/>
    <property type="match status" value="1"/>
</dbReference>
<evidence type="ECO:0000256" key="4">
    <source>
        <dbReference type="ARBA" id="ARBA00022840"/>
    </source>
</evidence>
<dbReference type="GO" id="GO:0043138">
    <property type="term" value="F:3'-5' DNA helicase activity"/>
    <property type="evidence" value="ECO:0007669"/>
    <property type="project" value="InterPro"/>
</dbReference>
<protein>
    <submittedName>
        <fullName evidence="5">Uncharacterized protein</fullName>
    </submittedName>
</protein>
<reference evidence="5" key="1">
    <citation type="submission" date="2022-08" db="UniProtKB">
        <authorList>
            <consortium name="EnsemblMetazoa"/>
        </authorList>
    </citation>
    <scope>IDENTIFICATION</scope>
    <source>
        <strain evidence="5">Israel</strain>
    </source>
</reference>
<dbReference type="GO" id="GO:0000400">
    <property type="term" value="F:four-way junction DNA binding"/>
    <property type="evidence" value="ECO:0007669"/>
    <property type="project" value="TreeGrafter"/>
</dbReference>